<dbReference type="GO" id="GO:0006508">
    <property type="term" value="P:proteolysis"/>
    <property type="evidence" value="ECO:0007669"/>
    <property type="project" value="UniProtKB-KW"/>
</dbReference>
<organism evidence="3 4">
    <name type="scientific">Haloquadratum walsbyi J07HQW1</name>
    <dbReference type="NCBI Taxonomy" id="1238424"/>
    <lineage>
        <taxon>Archaea</taxon>
        <taxon>Methanobacteriati</taxon>
        <taxon>Methanobacteriota</taxon>
        <taxon>Stenosarchaea group</taxon>
        <taxon>Halobacteria</taxon>
        <taxon>Halobacteriales</taxon>
        <taxon>Haloferacaceae</taxon>
        <taxon>Haloquadratum</taxon>
    </lineage>
</organism>
<sequence length="310" mass="33298">MVASSRLDARQYALEYRIKNGSEKMTGVDSLRRKASHRPIGTFLAVLALCAGLVFAGLYGMFGSAIPIAGGAILYAWTPMIAAGVTVWVLDESVRDWLGQLRHLRVGIHWYLIGITIAMLGTEAETIVAVLLGADVAVPYAPISDYILTFGVTLFLAGALEELGWRGFLQPRLQQRFSALPASIGIGVIWVLWHVPMILTGTGDFTVFWEYMLNMTALSVILGWLYNNTEGALPAVMIAHASHNMPRIGDAAGNVPAVFDILSGDTVFYLLCASIIALYAGSQTLTRDGTLPVVPGQLGDCVPQQGGTAD</sequence>
<dbReference type="GO" id="GO:0080120">
    <property type="term" value="P:CAAX-box protein maturation"/>
    <property type="evidence" value="ECO:0007669"/>
    <property type="project" value="UniProtKB-ARBA"/>
</dbReference>
<proteinExistence type="predicted"/>
<dbReference type="GO" id="GO:0004175">
    <property type="term" value="F:endopeptidase activity"/>
    <property type="evidence" value="ECO:0007669"/>
    <property type="project" value="UniProtKB-ARBA"/>
</dbReference>
<evidence type="ECO:0000313" key="3">
    <source>
        <dbReference type="EMBL" id="ERG92151.1"/>
    </source>
</evidence>
<feature type="transmembrane region" description="Helical" evidence="1">
    <location>
        <begin position="146"/>
        <end position="165"/>
    </location>
</feature>
<dbReference type="Proteomes" id="UP000030649">
    <property type="component" value="Unassembled WGS sequence"/>
</dbReference>
<dbReference type="PANTHER" id="PTHR35797:SF1">
    <property type="entry name" value="PROTEASE"/>
    <property type="match status" value="1"/>
</dbReference>
<reference evidence="3 4" key="1">
    <citation type="journal article" date="2013" name="PLoS ONE">
        <title>Assembly-driven community genomics of a hypersaline microbial ecosystem.</title>
        <authorList>
            <person name="Podell S."/>
            <person name="Ugalde J.A."/>
            <person name="Narasingarao P."/>
            <person name="Banfield J.F."/>
            <person name="Heidelberg K.B."/>
            <person name="Allen E.E."/>
        </authorList>
    </citation>
    <scope>NUCLEOTIDE SEQUENCE [LARGE SCALE GENOMIC DNA]</scope>
    <source>
        <strain evidence="4">J07HQW1</strain>
    </source>
</reference>
<dbReference type="InterPro" id="IPR042150">
    <property type="entry name" value="MmRce1-like"/>
</dbReference>
<dbReference type="STRING" id="1238424.J07HQW1_02186"/>
<dbReference type="InterPro" id="IPR003675">
    <property type="entry name" value="Rce1/LyrA-like_dom"/>
</dbReference>
<feature type="transmembrane region" description="Helical" evidence="1">
    <location>
        <begin position="40"/>
        <end position="62"/>
    </location>
</feature>
<evidence type="ECO:0000256" key="1">
    <source>
        <dbReference type="SAM" id="Phobius"/>
    </source>
</evidence>
<keyword evidence="3" id="KW-0378">Hydrolase</keyword>
<protein>
    <submittedName>
        <fullName evidence="3">Putative metal-dependent membrane protease</fullName>
    </submittedName>
</protein>
<name>U1PIY5_9EURY</name>
<feature type="transmembrane region" description="Helical" evidence="1">
    <location>
        <begin position="110"/>
        <end position="134"/>
    </location>
</feature>
<feature type="transmembrane region" description="Helical" evidence="1">
    <location>
        <begin position="177"/>
        <end position="196"/>
    </location>
</feature>
<feature type="transmembrane region" description="Helical" evidence="1">
    <location>
        <begin position="68"/>
        <end position="90"/>
    </location>
</feature>
<dbReference type="HOGENOM" id="CLU_064706_4_0_2"/>
<keyword evidence="1" id="KW-1133">Transmembrane helix</keyword>
<feature type="transmembrane region" description="Helical" evidence="1">
    <location>
        <begin position="208"/>
        <end position="227"/>
    </location>
</feature>
<keyword evidence="3" id="KW-0645">Protease</keyword>
<gene>
    <name evidence="3" type="ORF">J07HQW1_02186</name>
</gene>
<evidence type="ECO:0000259" key="2">
    <source>
        <dbReference type="Pfam" id="PF02517"/>
    </source>
</evidence>
<accession>U1PIY5</accession>
<evidence type="ECO:0000313" key="4">
    <source>
        <dbReference type="Proteomes" id="UP000030649"/>
    </source>
</evidence>
<dbReference type="AlphaFoldDB" id="U1PIY5"/>
<dbReference type="PANTHER" id="PTHR35797">
    <property type="entry name" value="PROTEASE-RELATED"/>
    <property type="match status" value="1"/>
</dbReference>
<dbReference type="Pfam" id="PF02517">
    <property type="entry name" value="Rce1-like"/>
    <property type="match status" value="1"/>
</dbReference>
<feature type="domain" description="CAAX prenyl protease 2/Lysostaphin resistance protein A-like" evidence="2">
    <location>
        <begin position="146"/>
        <end position="245"/>
    </location>
</feature>
<keyword evidence="1" id="KW-0472">Membrane</keyword>
<dbReference type="EMBL" id="KE356560">
    <property type="protein sequence ID" value="ERG92151.1"/>
    <property type="molecule type" value="Genomic_DNA"/>
</dbReference>
<keyword evidence="1" id="KW-0812">Transmembrane</keyword>